<proteinExistence type="predicted"/>
<dbReference type="VEuPathDB" id="FungiDB:An04g04140"/>
<name>A0AAJ8BQP3_ASPNG</name>
<reference evidence="2" key="1">
    <citation type="submission" date="2025-02" db="EMBL/GenBank/DDBJ databases">
        <authorList>
            <consortium name="NCBI Genome Project"/>
        </authorList>
    </citation>
    <scope>NUCLEOTIDE SEQUENCE</scope>
</reference>
<feature type="region of interest" description="Disordered" evidence="1">
    <location>
        <begin position="1"/>
        <end position="38"/>
    </location>
</feature>
<dbReference type="AlphaFoldDB" id="A0AAJ8BQP3"/>
<organism evidence="2">
    <name type="scientific">Aspergillus niger</name>
    <dbReference type="NCBI Taxonomy" id="5061"/>
    <lineage>
        <taxon>Eukaryota</taxon>
        <taxon>Fungi</taxon>
        <taxon>Dikarya</taxon>
        <taxon>Ascomycota</taxon>
        <taxon>Pezizomycotina</taxon>
        <taxon>Eurotiomycetes</taxon>
        <taxon>Eurotiomycetidae</taxon>
        <taxon>Eurotiales</taxon>
        <taxon>Aspergillaceae</taxon>
        <taxon>Aspergillus</taxon>
        <taxon>Aspergillus subgen. Circumdati</taxon>
    </lineage>
</organism>
<evidence type="ECO:0000313" key="2">
    <source>
        <dbReference type="RefSeq" id="XP_059600525.1"/>
    </source>
</evidence>
<accession>A0AAJ8BQP3</accession>
<dbReference type="KEGG" id="ang:An04g04140"/>
<sequence length="105" mass="11637">MAAETGKMRGIKWGAIGGRGTGRKEEGEKRGGGHMHHQQTSRVLFNYNHGISLEVAETVCNRITHAWASDHGSTITMSQKPRARTSPLLDTTSHRLWSEQAILRC</sequence>
<protein>
    <submittedName>
        <fullName evidence="2">Uncharacterized protein</fullName>
    </submittedName>
</protein>
<evidence type="ECO:0000256" key="1">
    <source>
        <dbReference type="SAM" id="MobiDB-lite"/>
    </source>
</evidence>
<reference evidence="2" key="2">
    <citation type="submission" date="2025-08" db="UniProtKB">
        <authorList>
            <consortium name="RefSeq"/>
        </authorList>
    </citation>
    <scope>IDENTIFICATION</scope>
</reference>
<feature type="compositionally biased region" description="Basic and acidic residues" evidence="1">
    <location>
        <begin position="22"/>
        <end position="31"/>
    </location>
</feature>
<gene>
    <name evidence="2" type="ORF">An04g04140</name>
</gene>
<dbReference type="RefSeq" id="XP_059600525.1">
    <property type="nucleotide sequence ID" value="XM_059747460.1"/>
</dbReference>
<dbReference type="GeneID" id="84590871"/>